<dbReference type="Pfam" id="PF22042">
    <property type="entry name" value="EF-G_D2"/>
    <property type="match status" value="1"/>
</dbReference>
<dbReference type="Pfam" id="PF00009">
    <property type="entry name" value="GTP_EFTU"/>
    <property type="match status" value="1"/>
</dbReference>
<dbReference type="PANTHER" id="PTHR43381">
    <property type="entry name" value="TRANSLATION INITIATION FACTOR IF-2-RELATED"/>
    <property type="match status" value="1"/>
</dbReference>
<evidence type="ECO:0000313" key="11">
    <source>
        <dbReference type="Proteomes" id="UP000316925"/>
    </source>
</evidence>
<feature type="domain" description="Tr-type G" evidence="9">
    <location>
        <begin position="63"/>
        <end position="232"/>
    </location>
</feature>
<reference evidence="10 11" key="1">
    <citation type="submission" date="2019-03" db="EMBL/GenBank/DDBJ databases">
        <title>Metabolic potential of uncultured bacteria and archaea associated with petroleum seepage in deep-sea sediments.</title>
        <authorList>
            <person name="Dong X."/>
            <person name="Hubert C."/>
        </authorList>
    </citation>
    <scope>NUCLEOTIDE SEQUENCE [LARGE SCALE GENOMIC DNA]</scope>
    <source>
        <strain evidence="10">E29_bin28</strain>
    </source>
</reference>
<name>A0A523YNU2_UNCAE</name>
<dbReference type="InterPro" id="IPR044145">
    <property type="entry name" value="IF2_II"/>
</dbReference>
<dbReference type="SUPFAM" id="SSF50447">
    <property type="entry name" value="Translation proteins"/>
    <property type="match status" value="2"/>
</dbReference>
<dbReference type="Pfam" id="PF04760">
    <property type="entry name" value="IF2_N"/>
    <property type="match status" value="1"/>
</dbReference>
<dbReference type="GO" id="GO:0003743">
    <property type="term" value="F:translation initiation factor activity"/>
    <property type="evidence" value="ECO:0007669"/>
    <property type="project" value="UniProtKB-UniRule"/>
</dbReference>
<dbReference type="NCBIfam" id="TIGR00487">
    <property type="entry name" value="IF-2"/>
    <property type="match status" value="1"/>
</dbReference>
<feature type="binding site" evidence="7">
    <location>
        <begin position="118"/>
        <end position="122"/>
    </location>
    <ligand>
        <name>GTP</name>
        <dbReference type="ChEBI" id="CHEBI:37565"/>
    </ligand>
</feature>
<keyword evidence="5 7" id="KW-0648">Protein biosynthesis</keyword>
<evidence type="ECO:0000256" key="3">
    <source>
        <dbReference type="ARBA" id="ARBA00022540"/>
    </source>
</evidence>
<dbReference type="CDD" id="cd01887">
    <property type="entry name" value="IF2_eIF5B"/>
    <property type="match status" value="1"/>
</dbReference>
<dbReference type="Proteomes" id="UP000316925">
    <property type="component" value="Unassembled WGS sequence"/>
</dbReference>
<evidence type="ECO:0000256" key="2">
    <source>
        <dbReference type="ARBA" id="ARBA00020675"/>
    </source>
</evidence>
<dbReference type="GO" id="GO:0005829">
    <property type="term" value="C:cytosol"/>
    <property type="evidence" value="ECO:0007669"/>
    <property type="project" value="TreeGrafter"/>
</dbReference>
<dbReference type="InterPro" id="IPR000795">
    <property type="entry name" value="T_Tr_GTP-bd_dom"/>
</dbReference>
<dbReference type="InterPro" id="IPR015760">
    <property type="entry name" value="TIF_IF2"/>
</dbReference>
<evidence type="ECO:0000259" key="9">
    <source>
        <dbReference type="PROSITE" id="PS51722"/>
    </source>
</evidence>
<dbReference type="GO" id="GO:0003924">
    <property type="term" value="F:GTPase activity"/>
    <property type="evidence" value="ECO:0007669"/>
    <property type="project" value="UniProtKB-UniRule"/>
</dbReference>
<dbReference type="SUPFAM" id="SSF52540">
    <property type="entry name" value="P-loop containing nucleoside triphosphate hydrolases"/>
    <property type="match status" value="1"/>
</dbReference>
<dbReference type="InterPro" id="IPR053905">
    <property type="entry name" value="EF-G-like_DII"/>
</dbReference>
<evidence type="ECO:0000256" key="6">
    <source>
        <dbReference type="ARBA" id="ARBA00023134"/>
    </source>
</evidence>
<dbReference type="InterPro" id="IPR036925">
    <property type="entry name" value="TIF_IF2_dom3_sf"/>
</dbReference>
<evidence type="ECO:0000313" key="10">
    <source>
        <dbReference type="EMBL" id="TET93158.1"/>
    </source>
</evidence>
<dbReference type="InterPro" id="IPR000178">
    <property type="entry name" value="TF_IF2_bacterial-like"/>
</dbReference>
<keyword evidence="6 7" id="KW-0342">GTP-binding</keyword>
<dbReference type="InterPro" id="IPR006847">
    <property type="entry name" value="IF2_N"/>
</dbReference>
<dbReference type="Gene3D" id="2.40.30.10">
    <property type="entry name" value="Translation factors"/>
    <property type="match status" value="2"/>
</dbReference>
<keyword evidence="7" id="KW-0963">Cytoplasm</keyword>
<gene>
    <name evidence="7 10" type="primary">infB</name>
    <name evidence="10" type="ORF">E3J33_02445</name>
</gene>
<comment type="subcellular location">
    <subcellularLocation>
        <location evidence="7">Cytoplasm</location>
    </subcellularLocation>
</comment>
<dbReference type="FunFam" id="2.40.30.10:FF:000008">
    <property type="entry name" value="Translation initiation factor IF-2"/>
    <property type="match status" value="1"/>
</dbReference>
<feature type="region of interest" description="G-domain" evidence="7">
    <location>
        <begin position="66"/>
        <end position="214"/>
    </location>
</feature>
<sequence length="559" mass="61067">MMRVYQLARRLNLSSGKLLKLLTSLGIEAKSSLSSLSSKEVRQLEELALKKRKPSLKAKKLLSRAPIVTLLGHVDHGKTSLLDAIRQTAVAKEEVGGITQRIGASEVEFQGKKIVFIDTPGHEAFTAMRAHGAQVTDIAVLVIAADDGVMPQTVEAIDHARAAKVPILVAVNKIDKSEAKSDQIKRQLNKYDLTPEEWGGKTICVEVSALTKEGLDGLLEMILLEAEMLELTGDPEGDFKAVVIEGEMDRRKGPCSTLLIQEGSLKIGDILVGGASFGKVRALINWKGKKLKEAGPSAPVIVLGLSDIGTPGGIFRKVESERKARQLAETTRIEERAKSLTKRDKITLETLYQEQVKEKKALDIILKADTQGSLKALRDVLNNLEDEEVRINVVHGGIGEVNKSDVLLAAASKGIVISFNVGTFSESLTLAKDERVDIRSYQVIYEMIDDIKKSMQGLLEPRYEEVEIGEVEVREIFRIPKVGVVAGSYITVGKVVRGSKAKIFRGDEIVGEGVVSGLKRFDKDVSEVLTGLECGVNVEGFNEIRKGDLIKVYETKRVG</sequence>
<evidence type="ECO:0000256" key="4">
    <source>
        <dbReference type="ARBA" id="ARBA00022741"/>
    </source>
</evidence>
<organism evidence="10 11">
    <name type="scientific">Aerophobetes bacterium</name>
    <dbReference type="NCBI Taxonomy" id="2030807"/>
    <lineage>
        <taxon>Bacteria</taxon>
        <taxon>Candidatus Aerophobota</taxon>
    </lineage>
</organism>
<dbReference type="HAMAP" id="MF_00100_B">
    <property type="entry name" value="IF_2_B"/>
    <property type="match status" value="1"/>
</dbReference>
<dbReference type="InterPro" id="IPR005225">
    <property type="entry name" value="Small_GTP-bd"/>
</dbReference>
<keyword evidence="4 7" id="KW-0547">Nucleotide-binding</keyword>
<dbReference type="InterPro" id="IPR009000">
    <property type="entry name" value="Transl_B-barrel_sf"/>
</dbReference>
<accession>A0A523YNU2</accession>
<keyword evidence="3 7" id="KW-0396">Initiation factor</keyword>
<dbReference type="PANTHER" id="PTHR43381:SF5">
    <property type="entry name" value="TR-TYPE G DOMAIN-CONTAINING PROTEIN"/>
    <property type="match status" value="1"/>
</dbReference>
<protein>
    <recommendedName>
        <fullName evidence="2 7">Translation initiation factor IF-2</fullName>
    </recommendedName>
</protein>
<feature type="binding site" evidence="7">
    <location>
        <begin position="172"/>
        <end position="175"/>
    </location>
    <ligand>
        <name>GTP</name>
        <dbReference type="ChEBI" id="CHEBI:37565"/>
    </ligand>
</feature>
<evidence type="ECO:0000256" key="8">
    <source>
        <dbReference type="RuleBase" id="RU000644"/>
    </source>
</evidence>
<dbReference type="InterPro" id="IPR027417">
    <property type="entry name" value="P-loop_NTPase"/>
</dbReference>
<dbReference type="InterPro" id="IPR023115">
    <property type="entry name" value="TIF_IF2_dom3"/>
</dbReference>
<dbReference type="CDD" id="cd03692">
    <property type="entry name" value="mtIF2_IVc"/>
    <property type="match status" value="1"/>
</dbReference>
<comment type="function">
    <text evidence="7 8">One of the essential components for the initiation of protein synthesis. Protects formylmethionyl-tRNA from spontaneous hydrolysis and promotes its binding to the 30S ribosomal subunits. Also involved in the hydrolysis of GTP during the formation of the 70S ribosomal complex.</text>
</comment>
<dbReference type="NCBIfam" id="TIGR00231">
    <property type="entry name" value="small_GTP"/>
    <property type="match status" value="1"/>
</dbReference>
<dbReference type="GO" id="GO:0005525">
    <property type="term" value="F:GTP binding"/>
    <property type="evidence" value="ECO:0007669"/>
    <property type="project" value="UniProtKB-KW"/>
</dbReference>
<dbReference type="Pfam" id="PF11987">
    <property type="entry name" value="IF-2"/>
    <property type="match status" value="1"/>
</dbReference>
<evidence type="ECO:0000256" key="1">
    <source>
        <dbReference type="ARBA" id="ARBA00007733"/>
    </source>
</evidence>
<evidence type="ECO:0000256" key="7">
    <source>
        <dbReference type="HAMAP-Rule" id="MF_00100"/>
    </source>
</evidence>
<proteinExistence type="inferred from homology"/>
<dbReference type="AlphaFoldDB" id="A0A523YNU2"/>
<dbReference type="Gene3D" id="3.40.50.300">
    <property type="entry name" value="P-loop containing nucleotide triphosphate hydrolases"/>
    <property type="match status" value="1"/>
</dbReference>
<evidence type="ECO:0000256" key="5">
    <source>
        <dbReference type="ARBA" id="ARBA00022917"/>
    </source>
</evidence>
<feature type="binding site" evidence="7">
    <location>
        <begin position="72"/>
        <end position="79"/>
    </location>
    <ligand>
        <name>GTP</name>
        <dbReference type="ChEBI" id="CHEBI:37565"/>
    </ligand>
</feature>
<dbReference type="CDD" id="cd03702">
    <property type="entry name" value="IF2_mtIF2_II"/>
    <property type="match status" value="1"/>
</dbReference>
<dbReference type="EMBL" id="SOIJ01000140">
    <property type="protein sequence ID" value="TET93158.1"/>
    <property type="molecule type" value="Genomic_DNA"/>
</dbReference>
<comment type="caution">
    <text evidence="10">The sequence shown here is derived from an EMBL/GenBank/DDBJ whole genome shotgun (WGS) entry which is preliminary data.</text>
</comment>
<dbReference type="Gene3D" id="3.40.50.10050">
    <property type="entry name" value="Translation initiation factor IF- 2, domain 3"/>
    <property type="match status" value="1"/>
</dbReference>
<comment type="similarity">
    <text evidence="1 7 8">Belongs to the TRAFAC class translation factor GTPase superfamily. Classic translation factor GTPase family. IF-2 subfamily.</text>
</comment>
<dbReference type="FunFam" id="3.40.50.10050:FF:000001">
    <property type="entry name" value="Translation initiation factor IF-2"/>
    <property type="match status" value="1"/>
</dbReference>
<dbReference type="Gene3D" id="1.10.10.2480">
    <property type="match status" value="1"/>
</dbReference>
<dbReference type="SUPFAM" id="SSF52156">
    <property type="entry name" value="Initiation factor IF2/eIF5b, domain 3"/>
    <property type="match status" value="1"/>
</dbReference>
<dbReference type="PROSITE" id="PS51722">
    <property type="entry name" value="G_TR_2"/>
    <property type="match status" value="1"/>
</dbReference>
<dbReference type="FunFam" id="3.40.50.300:FF:000019">
    <property type="entry name" value="Translation initiation factor IF-2"/>
    <property type="match status" value="1"/>
</dbReference>